<name>A0ABX8R8A9_9CLOT</name>
<gene>
    <name evidence="2" type="ORF">KVH43_07560</name>
</gene>
<sequence>MQNNCRKTLSVFIVLTMIISMIIPVFAEYDGTKHKTVLDAVYDDSKETVIDLVYKNTLEMLSISNEELKIIDQYPKNNGENVDINKEFYLLFNKPVEIVDNLENMFIPLLKNYINVNYGLDSNNLEKQKLFSEHTVLEVSKDNPCKVIINIDEILSANNYYKIFINGLAIKSRDQDEFWKDKNKWWSVLSDPECQIYFNTNNGEVVPNIITINNKMTKRIQKDKKLQLDAIVKDIEGNIIKDCKLKWISNNLNRVKINENGLLSAKSPGYVTVTAQVYNMPNIKDTYQIEVRENFNQQLINKWSAKLERKDYIGHPVVESDNSVYAIVCDAKWTIENGYYCIVAYNQDGTKKETFKSSIIDPVQIAINEIEGQTYIFAIKDHKKIVMIDTQTGQIVRERKLDIDGKIITTPVVNKEGKIFVGATNGRIYAVDGGSQEDRYFWSFDAEGSVFAGYEGYYGNNKLTLDHHGRVYAVSHYTLWAIDQATGNLLWKFVNPEHEKFTCQPAVASDGRVYIHDEQTVYALSNKGNEIWHKDFINISNASPLVDVDENIYLNSDSFVKLDRENGQLLEEYPYITSYYRLGKDGYLYTDKAIYNENREPIAYYDEYKNNLPWFHYSSFDLGEDGNIYRLIINEGNVIGIEAVYLHDISNAIPKEVKIYEEDKVVIFPDEKYRVKVDVLDEKGANLPTIGLVWEIDNENIVKIDDTGLITAKTIGETMLTVRVKDKPEINKTVKIEVINPPTPKKMYFVYDKGDGDNETENQRLVGEKLTGIVGEGFEGIRVFIEDEKGKFVPKQPIKWSLEDNNIVDMLNYQGGSGDYNIRYNACLTGKKVGSTKLIATIEKYPEITCSLEIEVIPTQYEIKWSIPLEGYWWEKRAYHVMGKNNEIFYVNQNKLIAIDKRNGNRLWQSEIGDYFGIQLGKPKVNDEGTILLYAEDFTAIIAVNPKTGEVMWNFIEGKDGIKDIKIHADSIYALTKSGKIYKFNKEGELLWDIPLNIGQDNGGMILSNNGELYVSMDGTIYHVKDNKEKEAIYSRKRCRLYLEEVILGEKLVLQKEENEKYSLITIDFNGNEQWIYEDIKEKVALSCDEAGAVYAIEKKYIMDPQEGIPVYFINPDGTERARQTINVATGKRAIFKPVIGKDGLVYISLSEVFVLDPDDGEILWKAQMKDAFSRQTPDSITVDEESIVYITAGERGLVALKGKVQNRTGFQLNVLGKHRLKPNSLKDLKIEVRNNEMETKNIAVIIGFYDEKEQLIHQTNFKDVLKTKETKIYMYGSRIPVKGQFKLKIILKDQKTKETLCNDEIDIK</sequence>
<dbReference type="InterPro" id="IPR018391">
    <property type="entry name" value="PQQ_b-propeller_rpt"/>
</dbReference>
<accession>A0ABX8R8A9</accession>
<keyword evidence="3" id="KW-1185">Reference proteome</keyword>
<protein>
    <submittedName>
        <fullName evidence="2">PQQ-binding-like beta-propeller repeat protein</fullName>
    </submittedName>
</protein>
<feature type="domain" description="Pyrrolo-quinoline quinone repeat" evidence="1">
    <location>
        <begin position="895"/>
        <end position="1006"/>
    </location>
</feature>
<proteinExistence type="predicted"/>
<evidence type="ECO:0000313" key="2">
    <source>
        <dbReference type="EMBL" id="QXM05253.1"/>
    </source>
</evidence>
<evidence type="ECO:0000259" key="1">
    <source>
        <dbReference type="Pfam" id="PF13360"/>
    </source>
</evidence>
<feature type="domain" description="Pyrrolo-quinoline quinone repeat" evidence="1">
    <location>
        <begin position="479"/>
        <end position="569"/>
    </location>
</feature>
<dbReference type="Pfam" id="PF13360">
    <property type="entry name" value="PQQ_2"/>
    <property type="match status" value="2"/>
</dbReference>
<dbReference type="SMART" id="SM00564">
    <property type="entry name" value="PQQ"/>
    <property type="match status" value="9"/>
</dbReference>
<dbReference type="InterPro" id="IPR002372">
    <property type="entry name" value="PQQ_rpt_dom"/>
</dbReference>
<organism evidence="2 3">
    <name type="scientific">Crassaminicella indica</name>
    <dbReference type="NCBI Taxonomy" id="2855394"/>
    <lineage>
        <taxon>Bacteria</taxon>
        <taxon>Bacillati</taxon>
        <taxon>Bacillota</taxon>
        <taxon>Clostridia</taxon>
        <taxon>Eubacteriales</taxon>
        <taxon>Clostridiaceae</taxon>
        <taxon>Crassaminicella</taxon>
    </lineage>
</organism>
<dbReference type="Proteomes" id="UP000886818">
    <property type="component" value="Chromosome"/>
</dbReference>
<reference evidence="2" key="1">
    <citation type="submission" date="2021-07" db="EMBL/GenBank/DDBJ databases">
        <title>Complete genome sequence of Crassaminicella sp. 143-21, isolated from a deep-sea hydrothermal vent.</title>
        <authorList>
            <person name="Li X."/>
        </authorList>
    </citation>
    <scope>NUCLEOTIDE SEQUENCE</scope>
    <source>
        <strain evidence="2">143-21</strain>
    </source>
</reference>
<dbReference type="PANTHER" id="PTHR34512:SF30">
    <property type="entry name" value="OUTER MEMBRANE PROTEIN ASSEMBLY FACTOR BAMB"/>
    <property type="match status" value="1"/>
</dbReference>
<dbReference type="PANTHER" id="PTHR34512">
    <property type="entry name" value="CELL SURFACE PROTEIN"/>
    <property type="match status" value="1"/>
</dbReference>
<evidence type="ECO:0000313" key="3">
    <source>
        <dbReference type="Proteomes" id="UP000886818"/>
    </source>
</evidence>
<dbReference type="RefSeq" id="WP_218281953.1">
    <property type="nucleotide sequence ID" value="NZ_CP078093.1"/>
</dbReference>
<dbReference type="EMBL" id="CP078093">
    <property type="protein sequence ID" value="QXM05253.1"/>
    <property type="molecule type" value="Genomic_DNA"/>
</dbReference>